<dbReference type="OrthoDB" id="8255089at2"/>
<dbReference type="SUPFAM" id="SSF56349">
    <property type="entry name" value="DNA breaking-rejoining enzymes"/>
    <property type="match status" value="1"/>
</dbReference>
<dbReference type="AlphaFoldDB" id="A0A844TLT6"/>
<proteinExistence type="predicted"/>
<evidence type="ECO:0000256" key="1">
    <source>
        <dbReference type="SAM" id="MobiDB-lite"/>
    </source>
</evidence>
<evidence type="ECO:0008006" key="4">
    <source>
        <dbReference type="Google" id="ProtNLM"/>
    </source>
</evidence>
<dbReference type="GO" id="GO:0003677">
    <property type="term" value="F:DNA binding"/>
    <property type="evidence" value="ECO:0007669"/>
    <property type="project" value="InterPro"/>
</dbReference>
<dbReference type="Proteomes" id="UP000449969">
    <property type="component" value="Unassembled WGS sequence"/>
</dbReference>
<gene>
    <name evidence="2" type="ORF">GPL20_32700</name>
</gene>
<dbReference type="EMBL" id="WQNE01000039">
    <property type="protein sequence ID" value="MVT77759.1"/>
    <property type="molecule type" value="Genomic_DNA"/>
</dbReference>
<protein>
    <recommendedName>
        <fullName evidence="4">Tyr recombinase domain-containing protein</fullName>
    </recommendedName>
</protein>
<keyword evidence="3" id="KW-1185">Reference proteome</keyword>
<dbReference type="InterPro" id="IPR011010">
    <property type="entry name" value="DNA_brk_join_enz"/>
</dbReference>
<organism evidence="2 3">
    <name type="scientific">Bradyrhizobium cajani</name>
    <dbReference type="NCBI Taxonomy" id="1928661"/>
    <lineage>
        <taxon>Bacteria</taxon>
        <taxon>Pseudomonadati</taxon>
        <taxon>Pseudomonadota</taxon>
        <taxon>Alphaproteobacteria</taxon>
        <taxon>Hyphomicrobiales</taxon>
        <taxon>Nitrobacteraceae</taxon>
        <taxon>Bradyrhizobium</taxon>
    </lineage>
</organism>
<evidence type="ECO:0000313" key="2">
    <source>
        <dbReference type="EMBL" id="MVT77759.1"/>
    </source>
</evidence>
<dbReference type="RefSeq" id="WP_157335705.1">
    <property type="nucleotide sequence ID" value="NZ_JANADL010000003.1"/>
</dbReference>
<reference evidence="2 3" key="1">
    <citation type="submission" date="2019-12" db="EMBL/GenBank/DDBJ databases">
        <title>Draft genome sequences Bradyrhizobium cajani AMBPC1010, Bradyrhizobium pachyrhizi AMBPC1040 and Bradyrhizobium yuanmingense ALSPC3051, three plant growth promoting strains isolated from nodules of Cajanus cajan L. in Dominican Republic.</title>
        <authorList>
            <person name="Flores-Felix J.D."/>
            <person name="Araujo J."/>
            <person name="Diaz-Alcantara C."/>
            <person name="Gonzalez-Andres F."/>
            <person name="Velazquez E."/>
        </authorList>
    </citation>
    <scope>NUCLEOTIDE SEQUENCE [LARGE SCALE GENOMIC DNA]</scope>
    <source>
        <strain evidence="2 3">1010</strain>
    </source>
</reference>
<feature type="region of interest" description="Disordered" evidence="1">
    <location>
        <begin position="380"/>
        <end position="410"/>
    </location>
</feature>
<sequence>MNPPRSALPLPRYVERKPLKGGGWGYFFHVPSWARKAGCTIENAPLGNDYGAAVARAETILLPAFDAWRTGGIAPSSPAAVAFGTLDWMFAEYRADRRYTKLDPKSKRNHENGFKMVGSYVLKDGKRLGEKRLSVIDTALADDLYEKLLILKITDPKGNIVERERRTTVNHAMKSCRRAWNVVARRHPGKLPLVNPFAQMGLRSSNRETPTATYEELLAFRAKAVELGLSSLATAALIGWEWLQRETDIFATFDVSHYRPKERPNMVRVVDEKTKQEGWIPLLDDAGVPIYPELMAELDAIKRDRIGGLMLCRDWGNRGPWPTWPKPDQPDFTHLSRKVKEVIRAAELRDSLSFTSFRHGGFTEGGDAELTDREMLAQGRLQPSRCCRSTPSAPLDKSLTARRSAAPRERKTAICPNEISPLVRMEG</sequence>
<name>A0A844TLT6_9BRAD</name>
<accession>A0A844TLT6</accession>
<evidence type="ECO:0000313" key="3">
    <source>
        <dbReference type="Proteomes" id="UP000449969"/>
    </source>
</evidence>
<comment type="caution">
    <text evidence="2">The sequence shown here is derived from an EMBL/GenBank/DDBJ whole genome shotgun (WGS) entry which is preliminary data.</text>
</comment>